<dbReference type="KEGG" id="wdi:H9L19_08045"/>
<organism evidence="4 5">
    <name type="scientific">Weissella diestrammenae</name>
    <dbReference type="NCBI Taxonomy" id="1162633"/>
    <lineage>
        <taxon>Bacteria</taxon>
        <taxon>Bacillati</taxon>
        <taxon>Bacillota</taxon>
        <taxon>Bacilli</taxon>
        <taxon>Lactobacillales</taxon>
        <taxon>Lactobacillaceae</taxon>
        <taxon>Weissella</taxon>
    </lineage>
</organism>
<keyword evidence="2" id="KW-0012">Acyltransferase</keyword>
<dbReference type="PROSITE" id="PS51186">
    <property type="entry name" value="GNAT"/>
    <property type="match status" value="1"/>
</dbReference>
<dbReference type="Pfam" id="PF00583">
    <property type="entry name" value="Acetyltransf_1"/>
    <property type="match status" value="1"/>
</dbReference>
<dbReference type="Gene3D" id="3.40.630.30">
    <property type="match status" value="1"/>
</dbReference>
<dbReference type="Proteomes" id="UP000515800">
    <property type="component" value="Chromosome"/>
</dbReference>
<dbReference type="InterPro" id="IPR016181">
    <property type="entry name" value="Acyl_CoA_acyltransferase"/>
</dbReference>
<dbReference type="AlphaFoldDB" id="A0A7G9T5C5"/>
<keyword evidence="1 4" id="KW-0808">Transferase</keyword>
<evidence type="ECO:0000256" key="2">
    <source>
        <dbReference type="ARBA" id="ARBA00023315"/>
    </source>
</evidence>
<evidence type="ECO:0000259" key="3">
    <source>
        <dbReference type="PROSITE" id="PS51186"/>
    </source>
</evidence>
<dbReference type="CDD" id="cd04301">
    <property type="entry name" value="NAT_SF"/>
    <property type="match status" value="1"/>
</dbReference>
<protein>
    <submittedName>
        <fullName evidence="4">GNAT family N-acetyltransferase</fullName>
    </submittedName>
</protein>
<dbReference type="SUPFAM" id="SSF55729">
    <property type="entry name" value="Acyl-CoA N-acyltransferases (Nat)"/>
    <property type="match status" value="1"/>
</dbReference>
<dbReference type="InterPro" id="IPR050680">
    <property type="entry name" value="YpeA/RimI_acetyltransf"/>
</dbReference>
<dbReference type="PANTHER" id="PTHR43420">
    <property type="entry name" value="ACETYLTRANSFERASE"/>
    <property type="match status" value="1"/>
</dbReference>
<evidence type="ECO:0000313" key="4">
    <source>
        <dbReference type="EMBL" id="QNN75300.1"/>
    </source>
</evidence>
<dbReference type="EMBL" id="CP060724">
    <property type="protein sequence ID" value="QNN75300.1"/>
    <property type="molecule type" value="Genomic_DNA"/>
</dbReference>
<evidence type="ECO:0000256" key="1">
    <source>
        <dbReference type="ARBA" id="ARBA00022679"/>
    </source>
</evidence>
<reference evidence="4 5" key="1">
    <citation type="submission" date="2020-08" db="EMBL/GenBank/DDBJ databases">
        <title>Genome sequence of Weissella diestrammenae KACC 16890T.</title>
        <authorList>
            <person name="Hyun D.-W."/>
            <person name="Bae J.-W."/>
        </authorList>
    </citation>
    <scope>NUCLEOTIDE SEQUENCE [LARGE SCALE GENOMIC DNA]</scope>
    <source>
        <strain evidence="4 5">KACC 16890</strain>
    </source>
</reference>
<proteinExistence type="predicted"/>
<dbReference type="PANTHER" id="PTHR43420:SF52">
    <property type="entry name" value="N-ACETYLTRANSFERASE YODP"/>
    <property type="match status" value="1"/>
</dbReference>
<dbReference type="RefSeq" id="WP_187529134.1">
    <property type="nucleotide sequence ID" value="NZ_CP060724.1"/>
</dbReference>
<keyword evidence="5" id="KW-1185">Reference proteome</keyword>
<gene>
    <name evidence="4" type="ORF">H9L19_08045</name>
</gene>
<dbReference type="GO" id="GO:0016747">
    <property type="term" value="F:acyltransferase activity, transferring groups other than amino-acyl groups"/>
    <property type="evidence" value="ECO:0007669"/>
    <property type="project" value="InterPro"/>
</dbReference>
<feature type="domain" description="N-acetyltransferase" evidence="3">
    <location>
        <begin position="6"/>
        <end position="195"/>
    </location>
</feature>
<sequence length="195" mass="21807">MKQSDIRIVAAQAEDQLDMLQLEQIIFSDMALTVYQTLSPEAVLDAVYLATLTDSKSRYHYSRGIVAKDNDNQVLGVLFGYLAAEEPILDTEFQKVLAEKYQYHELVFPDSEVYPNEWYLDSIAVNTAARGMGVGSRLLAAVDQYAKAAGATVVGLNVDDANPKAQKLYERVGFQPVGDLYIGVHHYTHMQRQIQ</sequence>
<name>A0A7G9T5C5_9LACO</name>
<evidence type="ECO:0000313" key="5">
    <source>
        <dbReference type="Proteomes" id="UP000515800"/>
    </source>
</evidence>
<accession>A0A7G9T5C5</accession>
<dbReference type="InterPro" id="IPR000182">
    <property type="entry name" value="GNAT_dom"/>
</dbReference>